<dbReference type="Pfam" id="PF06258">
    <property type="entry name" value="Mito_fiss_Elm1"/>
    <property type="match status" value="1"/>
</dbReference>
<dbReference type="RefSeq" id="WP_341724147.1">
    <property type="nucleotide sequence ID" value="NZ_JBBWWT010000001.1"/>
</dbReference>
<organism evidence="1 2">
    <name type="scientific">Pseudoxanthomonas putridarboris</name>
    <dbReference type="NCBI Taxonomy" id="752605"/>
    <lineage>
        <taxon>Bacteria</taxon>
        <taxon>Pseudomonadati</taxon>
        <taxon>Pseudomonadota</taxon>
        <taxon>Gammaproteobacteria</taxon>
        <taxon>Lysobacterales</taxon>
        <taxon>Lysobacteraceae</taxon>
        <taxon>Pseudoxanthomonas</taxon>
    </lineage>
</organism>
<accession>A0ABU9IVF2</accession>
<proteinExistence type="predicted"/>
<dbReference type="Proteomes" id="UP001459204">
    <property type="component" value="Unassembled WGS sequence"/>
</dbReference>
<dbReference type="InterPro" id="IPR009367">
    <property type="entry name" value="Elm1-like"/>
</dbReference>
<dbReference type="PANTHER" id="PTHR33986">
    <property type="entry name" value="OS02G0535700 PROTEIN"/>
    <property type="match status" value="1"/>
</dbReference>
<dbReference type="EMBL" id="JBBWWT010000001">
    <property type="protein sequence ID" value="MEL1262948.1"/>
    <property type="molecule type" value="Genomic_DNA"/>
</dbReference>
<evidence type="ECO:0000313" key="2">
    <source>
        <dbReference type="Proteomes" id="UP001459204"/>
    </source>
</evidence>
<name>A0ABU9IVF2_9GAMM</name>
<keyword evidence="2" id="KW-1185">Reference proteome</keyword>
<sequence length="324" mass="35379">MERTTLPSPDSRHLWTLTDGHAGNVRQARSLARGLGMEGAREWVLGPRAPWRWAAPRRLPGAEHAFGDGFAAALRAAPELAIGCGRQAALATRLLRERGARSIQILDPRTDPAHWDLVIAPEHDGLRGANVITLTGSLNPVDDAWLAEARTRFAAFADLPAPRTALLLGGPSAHYVFDRAAFDRLWGHLERTLARDGGSLLATVSRRTPADVVQALRSRRDSPHALLWCSEDDGPNPYPGLLAWADRIVCTPDSVNMLSEACATSVPVHVFEPQRIGGRPHRFLEALLRHGRIRAMDGALAPFDAQPLRETARVVAEVQDRLGL</sequence>
<dbReference type="PANTHER" id="PTHR33986:SF15">
    <property type="entry name" value="MITOCHONDRIAL FISSION PROTEIN ELM1"/>
    <property type="match status" value="1"/>
</dbReference>
<reference evidence="1 2" key="1">
    <citation type="submission" date="2024-04" db="EMBL/GenBank/DDBJ databases">
        <title>Draft genome sequence of Pseudoxanthomonas putridarboris WD12.</title>
        <authorList>
            <person name="Oh J."/>
        </authorList>
    </citation>
    <scope>NUCLEOTIDE SEQUENCE [LARGE SCALE GENOMIC DNA]</scope>
    <source>
        <strain evidence="1 2">WD12</strain>
    </source>
</reference>
<gene>
    <name evidence="1" type="ORF">AAD027_00980</name>
</gene>
<comment type="caution">
    <text evidence="1">The sequence shown here is derived from an EMBL/GenBank/DDBJ whole genome shotgun (WGS) entry which is preliminary data.</text>
</comment>
<protein>
    <submittedName>
        <fullName evidence="1">Mitochondrial fission ELM1 family protein</fullName>
    </submittedName>
</protein>
<evidence type="ECO:0000313" key="1">
    <source>
        <dbReference type="EMBL" id="MEL1262948.1"/>
    </source>
</evidence>